<dbReference type="Proteomes" id="UP000000925">
    <property type="component" value="Chromosome"/>
</dbReference>
<dbReference type="InterPro" id="IPR001902">
    <property type="entry name" value="SLC26A/SulP_fam"/>
</dbReference>
<feature type="transmembrane region" description="Helical" evidence="5">
    <location>
        <begin position="53"/>
        <end position="74"/>
    </location>
</feature>
<dbReference type="InterPro" id="IPR002645">
    <property type="entry name" value="STAS_dom"/>
</dbReference>
<evidence type="ECO:0000256" key="4">
    <source>
        <dbReference type="ARBA" id="ARBA00023136"/>
    </source>
</evidence>
<dbReference type="RefSeq" id="WP_013043331.1">
    <property type="nucleotide sequence ID" value="NC_014008.1"/>
</dbReference>
<dbReference type="EMBL" id="CP001998">
    <property type="protein sequence ID" value="ADE54609.1"/>
    <property type="molecule type" value="Genomic_DNA"/>
</dbReference>
<gene>
    <name evidence="7" type="ordered locus">Caka_1590</name>
</gene>
<evidence type="ECO:0000256" key="5">
    <source>
        <dbReference type="SAM" id="Phobius"/>
    </source>
</evidence>
<dbReference type="HOGENOM" id="CLU_003182_13_1_0"/>
<proteinExistence type="predicted"/>
<feature type="transmembrane region" description="Helical" evidence="5">
    <location>
        <begin position="339"/>
        <end position="361"/>
    </location>
</feature>
<feature type="transmembrane region" description="Helical" evidence="5">
    <location>
        <begin position="217"/>
        <end position="235"/>
    </location>
</feature>
<feature type="transmembrane region" description="Helical" evidence="5">
    <location>
        <begin position="146"/>
        <end position="164"/>
    </location>
</feature>
<keyword evidence="2 5" id="KW-0812">Transmembrane</keyword>
<dbReference type="AlphaFoldDB" id="D5EJL0"/>
<sequence>MARSFIQSARSALQASDLHPFPLKDVITNYTRSKAKADFKAAINVALLDFPQAMAYALIAGLPVQTGIYCSALSSIVGPSLASSRFVMLGPTNATAVMLLSAFLTLGYDQQQAMQALPILLLLVALFMIVGALLKVATIVQYVSRSVVTGYITAAACLIIVNQLKNVCGLETARAGTFLESLIRFLQNVHQSDWESILIAIVTLAIYLPIKRYAKMLPAVAVSLISIAAITEFGLKPVNIEVSMLSGISFSSWPLSLPQASLSDIPLLANTALAIAFLSLLESASIAKTLAAQAGDRINLNQQMLSMGVANLTSSFGSGMAVSGSLTRSVLNFNSGARTAVSSIFSGILLILGLLVLGPYIAYIPMPALAALVITVGVSLINRAHIRLFMRTTRSDAIVFSITFLSGLTLALDTAIYLGTAASIMLFIRKAARPQLREITFNDQGTLVEQTVDETRPSIAIVHVEGDMFFASCDMLLQQMRNLVEKPETRIIILRTRNAHHLDGTAAMAIRDLMRFARANDRELLVSGAHQDVERIFINSGLLDELGKENFFKHVHGKPNLSTRDALKRAQVILGEDSADITIFASEKKT</sequence>
<feature type="transmembrane region" description="Helical" evidence="5">
    <location>
        <begin position="368"/>
        <end position="386"/>
    </location>
</feature>
<accession>D5EJL0</accession>
<name>D5EJL0_CORAD</name>
<dbReference type="CDD" id="cd07042">
    <property type="entry name" value="STAS_SulP_like_sulfate_transporter"/>
    <property type="match status" value="1"/>
</dbReference>
<dbReference type="OrthoDB" id="9771198at2"/>
<dbReference type="STRING" id="583355.Caka_1590"/>
<keyword evidence="4 5" id="KW-0472">Membrane</keyword>
<dbReference type="KEGG" id="caa:Caka_1590"/>
<dbReference type="PANTHER" id="PTHR11814">
    <property type="entry name" value="SULFATE TRANSPORTER"/>
    <property type="match status" value="1"/>
</dbReference>
<feature type="domain" description="STAS" evidence="6">
    <location>
        <begin position="449"/>
        <end position="556"/>
    </location>
</feature>
<dbReference type="GO" id="GO:0055085">
    <property type="term" value="P:transmembrane transport"/>
    <property type="evidence" value="ECO:0007669"/>
    <property type="project" value="InterPro"/>
</dbReference>
<keyword evidence="3 5" id="KW-1133">Transmembrane helix</keyword>
<protein>
    <submittedName>
        <fullName evidence="7">Sulphate transporter</fullName>
    </submittedName>
</protein>
<dbReference type="InterPro" id="IPR011547">
    <property type="entry name" value="SLC26A/SulP_dom"/>
</dbReference>
<evidence type="ECO:0000256" key="1">
    <source>
        <dbReference type="ARBA" id="ARBA00004141"/>
    </source>
</evidence>
<evidence type="ECO:0000256" key="2">
    <source>
        <dbReference type="ARBA" id="ARBA00022692"/>
    </source>
</evidence>
<evidence type="ECO:0000313" key="8">
    <source>
        <dbReference type="Proteomes" id="UP000000925"/>
    </source>
</evidence>
<comment type="subcellular location">
    <subcellularLocation>
        <location evidence="1">Membrane</location>
        <topology evidence="1">Multi-pass membrane protein</topology>
    </subcellularLocation>
</comment>
<feature type="transmembrane region" description="Helical" evidence="5">
    <location>
        <begin position="86"/>
        <end position="108"/>
    </location>
</feature>
<dbReference type="eggNOG" id="COG0659">
    <property type="taxonomic scope" value="Bacteria"/>
</dbReference>
<feature type="transmembrane region" description="Helical" evidence="5">
    <location>
        <begin position="114"/>
        <end position="134"/>
    </location>
</feature>
<feature type="transmembrane region" description="Helical" evidence="5">
    <location>
        <begin position="265"/>
        <end position="287"/>
    </location>
</feature>
<dbReference type="Pfam" id="PF00916">
    <property type="entry name" value="Sulfate_transp"/>
    <property type="match status" value="1"/>
</dbReference>
<dbReference type="PROSITE" id="PS50801">
    <property type="entry name" value="STAS"/>
    <property type="match status" value="1"/>
</dbReference>
<feature type="transmembrane region" description="Helical" evidence="5">
    <location>
        <begin position="398"/>
        <end position="428"/>
    </location>
</feature>
<dbReference type="Gene3D" id="3.30.750.24">
    <property type="entry name" value="STAS domain"/>
    <property type="match status" value="1"/>
</dbReference>
<reference evidence="7 8" key="1">
    <citation type="journal article" date="2010" name="Stand. Genomic Sci.">
        <title>Complete genome sequence of Coraliomargarita akajimensis type strain (04OKA010-24).</title>
        <authorList>
            <person name="Mavromatis K."/>
            <person name="Abt B."/>
            <person name="Brambilla E."/>
            <person name="Lapidus A."/>
            <person name="Copeland A."/>
            <person name="Deshpande S."/>
            <person name="Nolan M."/>
            <person name="Lucas S."/>
            <person name="Tice H."/>
            <person name="Cheng J.F."/>
            <person name="Han C."/>
            <person name="Detter J.C."/>
            <person name="Woyke T."/>
            <person name="Goodwin L."/>
            <person name="Pitluck S."/>
            <person name="Held B."/>
            <person name="Brettin T."/>
            <person name="Tapia R."/>
            <person name="Ivanova N."/>
            <person name="Mikhailova N."/>
            <person name="Pati A."/>
            <person name="Liolios K."/>
            <person name="Chen A."/>
            <person name="Palaniappan K."/>
            <person name="Land M."/>
            <person name="Hauser L."/>
            <person name="Chang Y.J."/>
            <person name="Jeffries C.D."/>
            <person name="Rohde M."/>
            <person name="Goker M."/>
            <person name="Bristow J."/>
            <person name="Eisen J.A."/>
            <person name="Markowitz V."/>
            <person name="Hugenholtz P."/>
            <person name="Klenk H.P."/>
            <person name="Kyrpides N.C."/>
        </authorList>
    </citation>
    <scope>NUCLEOTIDE SEQUENCE [LARGE SCALE GENOMIC DNA]</scope>
    <source>
        <strain evidence="8">DSM 45221 / IAM 15411 / JCM 23193 / KCTC 12865</strain>
    </source>
</reference>
<dbReference type="Pfam" id="PF01740">
    <property type="entry name" value="STAS"/>
    <property type="match status" value="1"/>
</dbReference>
<dbReference type="GO" id="GO:0016020">
    <property type="term" value="C:membrane"/>
    <property type="evidence" value="ECO:0007669"/>
    <property type="project" value="UniProtKB-SubCell"/>
</dbReference>
<keyword evidence="8" id="KW-1185">Reference proteome</keyword>
<dbReference type="SUPFAM" id="SSF52091">
    <property type="entry name" value="SpoIIaa-like"/>
    <property type="match status" value="1"/>
</dbReference>
<evidence type="ECO:0000256" key="3">
    <source>
        <dbReference type="ARBA" id="ARBA00022989"/>
    </source>
</evidence>
<dbReference type="InterPro" id="IPR036513">
    <property type="entry name" value="STAS_dom_sf"/>
</dbReference>
<organism evidence="7 8">
    <name type="scientific">Coraliomargarita akajimensis (strain DSM 45221 / IAM 15411 / JCM 23193 / KCTC 12865 / 04OKA010-24)</name>
    <dbReference type="NCBI Taxonomy" id="583355"/>
    <lineage>
        <taxon>Bacteria</taxon>
        <taxon>Pseudomonadati</taxon>
        <taxon>Verrucomicrobiota</taxon>
        <taxon>Opitutia</taxon>
        <taxon>Puniceicoccales</taxon>
        <taxon>Coraliomargaritaceae</taxon>
        <taxon>Coraliomargarita</taxon>
    </lineage>
</organism>
<evidence type="ECO:0000259" key="6">
    <source>
        <dbReference type="PROSITE" id="PS50801"/>
    </source>
</evidence>
<evidence type="ECO:0000313" key="7">
    <source>
        <dbReference type="EMBL" id="ADE54609.1"/>
    </source>
</evidence>